<evidence type="ECO:0000256" key="5">
    <source>
        <dbReference type="SAM" id="MobiDB-lite"/>
    </source>
</evidence>
<evidence type="ECO:0000313" key="7">
    <source>
        <dbReference type="EMBL" id="KAG1896688.1"/>
    </source>
</evidence>
<evidence type="ECO:0000256" key="2">
    <source>
        <dbReference type="ARBA" id="ARBA00022692"/>
    </source>
</evidence>
<dbReference type="GO" id="GO:0071944">
    <property type="term" value="C:cell periphery"/>
    <property type="evidence" value="ECO:0007669"/>
    <property type="project" value="UniProtKB-ARBA"/>
</dbReference>
<comment type="subcellular location">
    <subcellularLocation>
        <location evidence="1">Membrane</location>
        <topology evidence="1">Single-pass membrane protein</topology>
    </subcellularLocation>
</comment>
<keyword evidence="3 6" id="KW-1133">Transmembrane helix</keyword>
<keyword evidence="4 6" id="KW-0472">Membrane</keyword>
<keyword evidence="8" id="KW-1185">Reference proteome</keyword>
<evidence type="ECO:0000256" key="3">
    <source>
        <dbReference type="ARBA" id="ARBA00022989"/>
    </source>
</evidence>
<feature type="region of interest" description="Disordered" evidence="5">
    <location>
        <begin position="97"/>
        <end position="122"/>
    </location>
</feature>
<evidence type="ECO:0000313" key="8">
    <source>
        <dbReference type="Proteomes" id="UP001195769"/>
    </source>
</evidence>
<protein>
    <submittedName>
        <fullName evidence="7">Uncharacterized protein</fullName>
    </submittedName>
</protein>
<dbReference type="GeneID" id="64666660"/>
<dbReference type="InterPro" id="IPR051694">
    <property type="entry name" value="Immunoregulatory_rcpt-like"/>
</dbReference>
<feature type="transmembrane region" description="Helical" evidence="6">
    <location>
        <begin position="61"/>
        <end position="81"/>
    </location>
</feature>
<evidence type="ECO:0000256" key="6">
    <source>
        <dbReference type="SAM" id="Phobius"/>
    </source>
</evidence>
<dbReference type="RefSeq" id="XP_041222264.1">
    <property type="nucleotide sequence ID" value="XM_041372362.1"/>
</dbReference>
<organism evidence="7 8">
    <name type="scientific">Suillus fuscotomentosus</name>
    <dbReference type="NCBI Taxonomy" id="1912939"/>
    <lineage>
        <taxon>Eukaryota</taxon>
        <taxon>Fungi</taxon>
        <taxon>Dikarya</taxon>
        <taxon>Basidiomycota</taxon>
        <taxon>Agaricomycotina</taxon>
        <taxon>Agaricomycetes</taxon>
        <taxon>Agaricomycetidae</taxon>
        <taxon>Boletales</taxon>
        <taxon>Suillineae</taxon>
        <taxon>Suillaceae</taxon>
        <taxon>Suillus</taxon>
    </lineage>
</organism>
<dbReference type="Proteomes" id="UP001195769">
    <property type="component" value="Unassembled WGS sequence"/>
</dbReference>
<dbReference type="PANTHER" id="PTHR15549">
    <property type="entry name" value="PAIRED IMMUNOGLOBULIN-LIKE TYPE 2 RECEPTOR"/>
    <property type="match status" value="1"/>
</dbReference>
<feature type="region of interest" description="Disordered" evidence="5">
    <location>
        <begin position="1"/>
        <end position="53"/>
    </location>
</feature>
<gene>
    <name evidence="7" type="ORF">F5891DRAFT_582807</name>
</gene>
<sequence>MTEKSEPTHTSPVLVRLATTHTSSRTTSTQSSSSSSYSNTTVTSSSSSSKKTEVLSTGARVGLGFGIVFFLLLSIVLFYYLKRLYQRIREKADYKPAFSASEGGNPPHPHPNSQYPSSAPARPSSYYSPIYSIPYETSANATMMATSSVPSGR</sequence>
<evidence type="ECO:0000256" key="1">
    <source>
        <dbReference type="ARBA" id="ARBA00004167"/>
    </source>
</evidence>
<dbReference type="AlphaFoldDB" id="A0AAD4E1Q7"/>
<keyword evidence="2 6" id="KW-0812">Transmembrane</keyword>
<feature type="compositionally biased region" description="Low complexity" evidence="5">
    <location>
        <begin position="19"/>
        <end position="49"/>
    </location>
</feature>
<proteinExistence type="predicted"/>
<reference evidence="7" key="1">
    <citation type="journal article" date="2020" name="New Phytol.">
        <title>Comparative genomics reveals dynamic genome evolution in host specialist ectomycorrhizal fungi.</title>
        <authorList>
            <person name="Lofgren L.A."/>
            <person name="Nguyen N.H."/>
            <person name="Vilgalys R."/>
            <person name="Ruytinx J."/>
            <person name="Liao H.L."/>
            <person name="Branco S."/>
            <person name="Kuo A."/>
            <person name="LaButti K."/>
            <person name="Lipzen A."/>
            <person name="Andreopoulos W."/>
            <person name="Pangilinan J."/>
            <person name="Riley R."/>
            <person name="Hundley H."/>
            <person name="Na H."/>
            <person name="Barry K."/>
            <person name="Grigoriev I.V."/>
            <person name="Stajich J.E."/>
            <person name="Kennedy P.G."/>
        </authorList>
    </citation>
    <scope>NUCLEOTIDE SEQUENCE</scope>
    <source>
        <strain evidence="7">FC203</strain>
    </source>
</reference>
<accession>A0AAD4E1Q7</accession>
<comment type="caution">
    <text evidence="7">The sequence shown here is derived from an EMBL/GenBank/DDBJ whole genome shotgun (WGS) entry which is preliminary data.</text>
</comment>
<dbReference type="GO" id="GO:0016020">
    <property type="term" value="C:membrane"/>
    <property type="evidence" value="ECO:0007669"/>
    <property type="project" value="UniProtKB-SubCell"/>
</dbReference>
<name>A0AAD4E1Q7_9AGAM</name>
<evidence type="ECO:0000256" key="4">
    <source>
        <dbReference type="ARBA" id="ARBA00023136"/>
    </source>
</evidence>
<dbReference type="EMBL" id="JABBWK010000053">
    <property type="protein sequence ID" value="KAG1896688.1"/>
    <property type="molecule type" value="Genomic_DNA"/>
</dbReference>